<dbReference type="InterPro" id="IPR032466">
    <property type="entry name" value="Metal_Hydrolase"/>
</dbReference>
<evidence type="ECO:0000256" key="2">
    <source>
        <dbReference type="SAM" id="MobiDB-lite"/>
    </source>
</evidence>
<evidence type="ECO:0000313" key="5">
    <source>
        <dbReference type="Proteomes" id="UP000058613"/>
    </source>
</evidence>
<evidence type="ECO:0000256" key="1">
    <source>
        <dbReference type="ARBA" id="ARBA00022801"/>
    </source>
</evidence>
<protein>
    <submittedName>
        <fullName evidence="4">Putative amidohydrolase</fullName>
    </submittedName>
</protein>
<evidence type="ECO:0000313" key="4">
    <source>
        <dbReference type="EMBL" id="ALL01863.1"/>
    </source>
</evidence>
<dbReference type="STRING" id="1273541.Pyrde_1820"/>
<dbReference type="Gene3D" id="3.20.20.140">
    <property type="entry name" value="Metal-dependent hydrolases"/>
    <property type="match status" value="1"/>
</dbReference>
<dbReference type="AlphaFoldDB" id="A0A0P0N4X8"/>
<dbReference type="SUPFAM" id="SSF51338">
    <property type="entry name" value="Composite domain of metallo-dependent hydrolases"/>
    <property type="match status" value="1"/>
</dbReference>
<keyword evidence="1 4" id="KW-0378">Hydrolase</keyword>
<dbReference type="GeneID" id="26100160"/>
<evidence type="ECO:0000259" key="3">
    <source>
        <dbReference type="Pfam" id="PF01979"/>
    </source>
</evidence>
<name>A0A0P0N4X8_9CREN</name>
<feature type="domain" description="Amidohydrolase-related" evidence="3">
    <location>
        <begin position="59"/>
        <end position="402"/>
    </location>
</feature>
<dbReference type="Gene3D" id="2.30.40.10">
    <property type="entry name" value="Urease, subunit C, domain 1"/>
    <property type="match status" value="1"/>
</dbReference>
<dbReference type="OrthoDB" id="372084at2157"/>
<dbReference type="CDD" id="cd01298">
    <property type="entry name" value="ATZ_TRZ_like"/>
    <property type="match status" value="1"/>
</dbReference>
<dbReference type="PANTHER" id="PTHR43794:SF11">
    <property type="entry name" value="AMIDOHYDROLASE-RELATED DOMAIN-CONTAINING PROTEIN"/>
    <property type="match status" value="1"/>
</dbReference>
<accession>A0A0P0N4X8</accession>
<dbReference type="EMBL" id="CP013011">
    <property type="protein sequence ID" value="ALL01863.1"/>
    <property type="molecule type" value="Genomic_DNA"/>
</dbReference>
<reference evidence="4 5" key="1">
    <citation type="submission" date="2015-10" db="EMBL/GenBank/DDBJ databases">
        <title>Complete genome sequence of hyperthermophilic archaeon Pyrodictium delaneyi Su06.</title>
        <authorList>
            <person name="Jung J.-H."/>
            <person name="Lin J."/>
            <person name="Holden J.F."/>
            <person name="Park C.-S."/>
        </authorList>
    </citation>
    <scope>NUCLEOTIDE SEQUENCE [LARGE SCALE GENOMIC DNA]</scope>
    <source>
        <strain evidence="4 5">Su06</strain>
    </source>
</reference>
<feature type="region of interest" description="Disordered" evidence="2">
    <location>
        <begin position="428"/>
        <end position="448"/>
    </location>
</feature>
<dbReference type="InterPro" id="IPR006680">
    <property type="entry name" value="Amidohydro-rel"/>
</dbReference>
<dbReference type="PATRIC" id="fig|1273541.4.peg.1935"/>
<dbReference type="Pfam" id="PF01979">
    <property type="entry name" value="Amidohydro_1"/>
    <property type="match status" value="1"/>
</dbReference>
<proteinExistence type="predicted"/>
<dbReference type="InterPro" id="IPR050287">
    <property type="entry name" value="MTA/SAH_deaminase"/>
</dbReference>
<dbReference type="KEGG" id="pdl:Pyrde_1820"/>
<organism evidence="4 5">
    <name type="scientific">Pyrodictium delaneyi</name>
    <dbReference type="NCBI Taxonomy" id="1273541"/>
    <lineage>
        <taxon>Archaea</taxon>
        <taxon>Thermoproteota</taxon>
        <taxon>Thermoprotei</taxon>
        <taxon>Desulfurococcales</taxon>
        <taxon>Pyrodictiaceae</taxon>
        <taxon>Pyrodictium</taxon>
    </lineage>
</organism>
<dbReference type="RefSeq" id="WP_055410148.1">
    <property type="nucleotide sequence ID" value="NZ_CP013011.1"/>
</dbReference>
<dbReference type="Proteomes" id="UP000058613">
    <property type="component" value="Chromosome"/>
</dbReference>
<dbReference type="SUPFAM" id="SSF51556">
    <property type="entry name" value="Metallo-dependent hydrolases"/>
    <property type="match status" value="1"/>
</dbReference>
<dbReference type="PANTHER" id="PTHR43794">
    <property type="entry name" value="AMINOHYDROLASE SSNA-RELATED"/>
    <property type="match status" value="1"/>
</dbReference>
<gene>
    <name evidence="4" type="ORF">Pyrde_1820</name>
</gene>
<dbReference type="GO" id="GO:0016810">
    <property type="term" value="F:hydrolase activity, acting on carbon-nitrogen (but not peptide) bonds"/>
    <property type="evidence" value="ECO:0007669"/>
    <property type="project" value="InterPro"/>
</dbReference>
<sequence length="448" mass="48940">MGGEPLLLRCRLLLPCAGCSPLRDTIVYAEDGRILYIGDRPPSGAKSGIVIDCPRYGVALPCFYNAHTHVAMTLLRGFHDDSELHEWLARMWFVEKRLTPETIYHASRLAVIEMISTGTCGFIDMYFEPEATAKAAREHGVRARLGPVIMGDVDPYRAVEEARRFARSLEGDPLLGGVINVHSVYAAPLEAVAEGYRAAEELGVPFHIHVSETRREVYEARKKHGKFPVELLESLGALGPRSVLVHAGWIASWELDAVRRARATLVHCPTSNMKLATAGHFPLYEAMEKGINVALGTDGPASNNSLDMLREAKTGLLLQRHSYWDTRVKASHLLEAATRGGARAMGLDRGGAIEPGAPADITVLDLSRPWSLPLRPDNLASAILYAATGGDTLYTIVAGNPVYTPENRARLWSLAEQSAQELNRFLEDIGPGRDPTPPCSPRNACKPG</sequence>
<dbReference type="InterPro" id="IPR011059">
    <property type="entry name" value="Metal-dep_hydrolase_composite"/>
</dbReference>